<protein>
    <submittedName>
        <fullName evidence="1">Uncharacterized protein</fullName>
    </submittedName>
</protein>
<accession>A0A6G1QWS0</accession>
<evidence type="ECO:0000313" key="2">
    <source>
        <dbReference type="Proteomes" id="UP000503349"/>
    </source>
</evidence>
<reference evidence="2" key="2">
    <citation type="submission" date="2019-02" db="EMBL/GenBank/DDBJ databases">
        <title>Opniocepnalus argus Var Kimnra genome.</title>
        <authorList>
            <person name="Zhou C."/>
            <person name="Xiao S."/>
        </authorList>
    </citation>
    <scope>NUCLEOTIDE SEQUENCE [LARGE SCALE GENOMIC DNA]</scope>
</reference>
<evidence type="ECO:0000313" key="1">
    <source>
        <dbReference type="EMBL" id="KAF3706944.1"/>
    </source>
</evidence>
<name>A0A6G1QWS0_CHAAH</name>
<proteinExistence type="predicted"/>
<dbReference type="AlphaFoldDB" id="A0A6G1QWS0"/>
<dbReference type="EMBL" id="CM015712">
    <property type="protein sequence ID" value="KAF3706944.1"/>
    <property type="molecule type" value="Genomic_DNA"/>
</dbReference>
<sequence>MRKGFSMDLVRTGTDVGPASNRLIYKLVMIPTIIRRHSTPRHRAADLKDLFWTGGRFRVCGPTKDKKTISPSCHQFNVWFLLMLKHSGRWYQN</sequence>
<keyword evidence="2" id="KW-1185">Reference proteome</keyword>
<dbReference type="Proteomes" id="UP000503349">
    <property type="component" value="Chromosome 1"/>
</dbReference>
<organism evidence="1 2">
    <name type="scientific">Channa argus</name>
    <name type="common">Northern snakehead</name>
    <name type="synonym">Ophicephalus argus</name>
    <dbReference type="NCBI Taxonomy" id="215402"/>
    <lineage>
        <taxon>Eukaryota</taxon>
        <taxon>Metazoa</taxon>
        <taxon>Chordata</taxon>
        <taxon>Craniata</taxon>
        <taxon>Vertebrata</taxon>
        <taxon>Euteleostomi</taxon>
        <taxon>Actinopterygii</taxon>
        <taxon>Neopterygii</taxon>
        <taxon>Teleostei</taxon>
        <taxon>Neoteleostei</taxon>
        <taxon>Acanthomorphata</taxon>
        <taxon>Anabantaria</taxon>
        <taxon>Anabantiformes</taxon>
        <taxon>Channoidei</taxon>
        <taxon>Channidae</taxon>
        <taxon>Channa</taxon>
    </lineage>
</organism>
<reference evidence="1 2" key="1">
    <citation type="submission" date="2019-02" db="EMBL/GenBank/DDBJ databases">
        <title>Opniocepnalus argus genome.</title>
        <authorList>
            <person name="Zhou C."/>
            <person name="Xiao S."/>
        </authorList>
    </citation>
    <scope>NUCLEOTIDE SEQUENCE [LARGE SCALE GENOMIC DNA]</scope>
    <source>
        <strain evidence="1">OARG1902GOOAL</strain>
        <tissue evidence="1">Muscle</tissue>
    </source>
</reference>
<gene>
    <name evidence="1" type="ORF">EXN66_Car000115</name>
</gene>